<dbReference type="Gene3D" id="1.10.287.130">
    <property type="match status" value="1"/>
</dbReference>
<dbReference type="EMBL" id="CP123872">
    <property type="protein sequence ID" value="WND01886.1"/>
    <property type="molecule type" value="Genomic_DNA"/>
</dbReference>
<proteinExistence type="predicted"/>
<dbReference type="AlphaFoldDB" id="A0AA52EGZ3"/>
<evidence type="ECO:0000313" key="2">
    <source>
        <dbReference type="EMBL" id="WND01886.1"/>
    </source>
</evidence>
<sequence>MKNADFAGLLCSRLCHDLVSPVGAMSNGVELLHDKGNADMQEQIVDLLEDSVVQTTNKLKFFRLAFGLGGGFGAVINLEEAKLALASLFDKSKVTIAWSSDVAAADKNLMKILLNLALVAGECVIGEGILSISLEGLESDAEELIIIKASGARLIIHESVASAVEKSLSDVDADPKSIPVCLAKSLSLENGLGIRLDRGNETEMTFIVSKQG</sequence>
<dbReference type="RefSeq" id="WP_310797716.1">
    <property type="nucleotide sequence ID" value="NZ_CP123872.1"/>
</dbReference>
<name>A0AA52EGZ3_9PROT</name>
<protein>
    <submittedName>
        <fullName evidence="2">Histidine phosphotransferase family protein</fullName>
    </submittedName>
</protein>
<reference evidence="2" key="1">
    <citation type="submission" date="2023-04" db="EMBL/GenBank/DDBJ databases">
        <title>Complete genome sequence of Temperatibacter marinus.</title>
        <authorList>
            <person name="Rong J.-C."/>
            <person name="Yi M.-L."/>
            <person name="Zhao Q."/>
        </authorList>
    </citation>
    <scope>NUCLEOTIDE SEQUENCE</scope>
    <source>
        <strain evidence="2">NBRC 110045</strain>
    </source>
</reference>
<evidence type="ECO:0000259" key="1">
    <source>
        <dbReference type="Pfam" id="PF10090"/>
    </source>
</evidence>
<feature type="domain" description="Histidine phosphotransferase ChpT C-terminal" evidence="1">
    <location>
        <begin position="79"/>
        <end position="200"/>
    </location>
</feature>
<dbReference type="Gene3D" id="3.30.565.10">
    <property type="entry name" value="Histidine kinase-like ATPase, C-terminal domain"/>
    <property type="match status" value="1"/>
</dbReference>
<accession>A0AA52EGZ3</accession>
<organism evidence="2 3">
    <name type="scientific">Temperatibacter marinus</name>
    <dbReference type="NCBI Taxonomy" id="1456591"/>
    <lineage>
        <taxon>Bacteria</taxon>
        <taxon>Pseudomonadati</taxon>
        <taxon>Pseudomonadota</taxon>
        <taxon>Alphaproteobacteria</taxon>
        <taxon>Kordiimonadales</taxon>
        <taxon>Temperatibacteraceae</taxon>
        <taxon>Temperatibacter</taxon>
    </lineage>
</organism>
<dbReference type="Proteomes" id="UP001268683">
    <property type="component" value="Chromosome"/>
</dbReference>
<dbReference type="KEGG" id="tmk:QGN29_10015"/>
<dbReference type="InterPro" id="IPR036890">
    <property type="entry name" value="HATPase_C_sf"/>
</dbReference>
<dbReference type="InterPro" id="IPR018762">
    <property type="entry name" value="ChpT_C"/>
</dbReference>
<gene>
    <name evidence="2" type="ORF">QGN29_10015</name>
</gene>
<keyword evidence="3" id="KW-1185">Reference proteome</keyword>
<evidence type="ECO:0000313" key="3">
    <source>
        <dbReference type="Proteomes" id="UP001268683"/>
    </source>
</evidence>
<dbReference type="Pfam" id="PF10090">
    <property type="entry name" value="HPTransfase"/>
    <property type="match status" value="1"/>
</dbReference>